<dbReference type="InterPro" id="IPR013653">
    <property type="entry name" value="GCN5-like_dom"/>
</dbReference>
<evidence type="ECO:0000259" key="1">
    <source>
        <dbReference type="PROSITE" id="PS51186"/>
    </source>
</evidence>
<organism evidence="2">
    <name type="scientific">Amphimedon queenslandica</name>
    <name type="common">Sponge</name>
    <dbReference type="NCBI Taxonomy" id="400682"/>
    <lineage>
        <taxon>Eukaryota</taxon>
        <taxon>Metazoa</taxon>
        <taxon>Porifera</taxon>
        <taxon>Demospongiae</taxon>
        <taxon>Heteroscleromorpha</taxon>
        <taxon>Haplosclerida</taxon>
        <taxon>Niphatidae</taxon>
        <taxon>Amphimedon</taxon>
    </lineage>
</organism>
<reference evidence="3" key="1">
    <citation type="journal article" date="2010" name="Nature">
        <title>The Amphimedon queenslandica genome and the evolution of animal complexity.</title>
        <authorList>
            <person name="Srivastava M."/>
            <person name="Simakov O."/>
            <person name="Chapman J."/>
            <person name="Fahey B."/>
            <person name="Gauthier M.E."/>
            <person name="Mitros T."/>
            <person name="Richards G.S."/>
            <person name="Conaco C."/>
            <person name="Dacre M."/>
            <person name="Hellsten U."/>
            <person name="Larroux C."/>
            <person name="Putnam N.H."/>
            <person name="Stanke M."/>
            <person name="Adamska M."/>
            <person name="Darling A."/>
            <person name="Degnan S.M."/>
            <person name="Oakley T.H."/>
            <person name="Plachetzki D.C."/>
            <person name="Zhai Y."/>
            <person name="Adamski M."/>
            <person name="Calcino A."/>
            <person name="Cummins S.F."/>
            <person name="Goodstein D.M."/>
            <person name="Harris C."/>
            <person name="Jackson D.J."/>
            <person name="Leys S.P."/>
            <person name="Shu S."/>
            <person name="Woodcroft B.J."/>
            <person name="Vervoort M."/>
            <person name="Kosik K.S."/>
            <person name="Manning G."/>
            <person name="Degnan B.M."/>
            <person name="Rokhsar D.S."/>
        </authorList>
    </citation>
    <scope>NUCLEOTIDE SEQUENCE [LARGE SCALE GENOMIC DNA]</scope>
</reference>
<feature type="domain" description="N-acetyltransferase" evidence="1">
    <location>
        <begin position="163"/>
        <end position="289"/>
    </location>
</feature>
<dbReference type="PANTHER" id="PTHR20958">
    <property type="entry name" value="GLYCINE N-ACYLTRANSFERASE-LIKE PROTEIN"/>
    <property type="match status" value="1"/>
</dbReference>
<dbReference type="PANTHER" id="PTHR20958:SF6">
    <property type="entry name" value="GLYCINE N-ACYLTRANSFERASE-LIKE PROTEIN"/>
    <property type="match status" value="1"/>
</dbReference>
<dbReference type="Gene3D" id="3.40.630.30">
    <property type="match status" value="1"/>
</dbReference>
<dbReference type="PROSITE" id="PS51186">
    <property type="entry name" value="GNAT"/>
    <property type="match status" value="1"/>
</dbReference>
<dbReference type="InParanoid" id="A0A1X7V2C6"/>
<dbReference type="OrthoDB" id="61870at2759"/>
<dbReference type="InterPro" id="IPR053225">
    <property type="entry name" value="Acyl-CoA_N-acyltransferase"/>
</dbReference>
<sequence length="289" mass="32475">MMTDYSSPIQDMQPVRGIAEAKSLEFLQMRTGRYDADDTSTSAEFLYKHWLDALEIIRGGLSDGPLRKEHNVKLFVDNDRKFAKLTYNEGSETCMFIFSTECPKELSSTEFSLVHICTENVKKVQDSPFQLTNATRLNAVKYFYTGANSLRPLPALPKKYRVDVIHQSEVNFIVSKWSLTNNSDKAKRLMKHFISSYPNVAVYDTTVEPAQPVSWATSSGLGIIYNLQTLKGHQGNGLGTVVVQELTKKLLTKGVTPIAYIEIGNDASINLFNKCGYERVGSEGYCFYS</sequence>
<accession>A0A1X7V2C6</accession>
<dbReference type="SUPFAM" id="SSF55729">
    <property type="entry name" value="Acyl-CoA N-acyltransferases (Nat)"/>
    <property type="match status" value="1"/>
</dbReference>
<dbReference type="KEGG" id="aqu:109581321"/>
<gene>
    <name evidence="2" type="primary">109581321</name>
</gene>
<dbReference type="EnsemblMetazoa" id="Aqu2.1.34405_001">
    <property type="protein sequence ID" value="Aqu2.1.34405_001"/>
    <property type="gene ID" value="Aqu2.1.34405"/>
</dbReference>
<dbReference type="InterPro" id="IPR000182">
    <property type="entry name" value="GNAT_dom"/>
</dbReference>
<dbReference type="AlphaFoldDB" id="A0A1X7V2C6"/>
<name>A0A1X7V2C6_AMPQE</name>
<dbReference type="Pfam" id="PF08445">
    <property type="entry name" value="FR47"/>
    <property type="match status" value="1"/>
</dbReference>
<keyword evidence="3" id="KW-1185">Reference proteome</keyword>
<protein>
    <recommendedName>
        <fullName evidence="1">N-acetyltransferase domain-containing protein</fullName>
    </recommendedName>
</protein>
<reference evidence="2" key="2">
    <citation type="submission" date="2017-05" db="UniProtKB">
        <authorList>
            <consortium name="EnsemblMetazoa"/>
        </authorList>
    </citation>
    <scope>IDENTIFICATION</scope>
</reference>
<dbReference type="InterPro" id="IPR016181">
    <property type="entry name" value="Acyl_CoA_acyltransferase"/>
</dbReference>
<dbReference type="Proteomes" id="UP000007879">
    <property type="component" value="Unassembled WGS sequence"/>
</dbReference>
<dbReference type="EnsemblMetazoa" id="XM_019995349.1">
    <property type="protein sequence ID" value="XP_019850908.1"/>
    <property type="gene ID" value="LOC109581321"/>
</dbReference>
<evidence type="ECO:0000313" key="3">
    <source>
        <dbReference type="Proteomes" id="UP000007879"/>
    </source>
</evidence>
<evidence type="ECO:0000313" key="2">
    <source>
        <dbReference type="EnsemblMetazoa" id="Aqu2.1.34405_001"/>
    </source>
</evidence>
<dbReference type="GO" id="GO:0016747">
    <property type="term" value="F:acyltransferase activity, transferring groups other than amino-acyl groups"/>
    <property type="evidence" value="ECO:0007669"/>
    <property type="project" value="InterPro"/>
</dbReference>
<proteinExistence type="predicted"/>